<dbReference type="InterPro" id="IPR033764">
    <property type="entry name" value="Sdr_B"/>
</dbReference>
<comment type="subcellular location">
    <subcellularLocation>
        <location evidence="1">Secreted</location>
    </subcellularLocation>
</comment>
<evidence type="ECO:0000256" key="1">
    <source>
        <dbReference type="ARBA" id="ARBA00004613"/>
    </source>
</evidence>
<feature type="domain" description="PKD/Chitinase" evidence="5">
    <location>
        <begin position="1682"/>
        <end position="1749"/>
    </location>
</feature>
<dbReference type="Proteomes" id="UP001597012">
    <property type="component" value="Unassembled WGS sequence"/>
</dbReference>
<keyword evidence="3 4" id="KW-0732">Signal</keyword>
<dbReference type="Pfam" id="PF17210">
    <property type="entry name" value="SdrD_B"/>
    <property type="match status" value="2"/>
</dbReference>
<gene>
    <name evidence="6" type="ORF">ACFQZJ_05150</name>
</gene>
<comment type="caution">
    <text evidence="6">The sequence shown here is derived from an EMBL/GenBank/DDBJ whole genome shotgun (WGS) entry which is preliminary data.</text>
</comment>
<proteinExistence type="predicted"/>
<feature type="domain" description="PKD/Chitinase" evidence="5">
    <location>
        <begin position="1895"/>
        <end position="1962"/>
    </location>
</feature>
<dbReference type="PANTHER" id="PTHR23303">
    <property type="entry name" value="CARBOXYPEPTIDASE REGULATORY REGION-CONTAINING"/>
    <property type="match status" value="1"/>
</dbReference>
<protein>
    <submittedName>
        <fullName evidence="6">SdrD B-like domain-containing protein</fullName>
    </submittedName>
</protein>
<dbReference type="SMART" id="SM00089">
    <property type="entry name" value="PKD"/>
    <property type="match status" value="5"/>
</dbReference>
<keyword evidence="7" id="KW-1185">Reference proteome</keyword>
<feature type="domain" description="PKD/Chitinase" evidence="5">
    <location>
        <begin position="1753"/>
        <end position="1820"/>
    </location>
</feature>
<name>A0ABW3B1U8_9FLAO</name>
<evidence type="ECO:0000256" key="4">
    <source>
        <dbReference type="SAM" id="SignalP"/>
    </source>
</evidence>
<dbReference type="InterPro" id="IPR022409">
    <property type="entry name" value="PKD/Chitinase_dom"/>
</dbReference>
<keyword evidence="2" id="KW-0964">Secreted</keyword>
<evidence type="ECO:0000313" key="6">
    <source>
        <dbReference type="EMBL" id="MFD0796836.1"/>
    </source>
</evidence>
<dbReference type="InterPro" id="IPR013783">
    <property type="entry name" value="Ig-like_fold"/>
</dbReference>
<evidence type="ECO:0000256" key="2">
    <source>
        <dbReference type="ARBA" id="ARBA00022525"/>
    </source>
</evidence>
<evidence type="ECO:0000259" key="5">
    <source>
        <dbReference type="SMART" id="SM00089"/>
    </source>
</evidence>
<evidence type="ECO:0000313" key="7">
    <source>
        <dbReference type="Proteomes" id="UP001597012"/>
    </source>
</evidence>
<dbReference type="Gene3D" id="2.60.40.10">
    <property type="entry name" value="Immunoglobulins"/>
    <property type="match status" value="6"/>
</dbReference>
<dbReference type="SUPFAM" id="SSF117074">
    <property type="entry name" value="Hypothetical protein PA1324"/>
    <property type="match status" value="2"/>
</dbReference>
<feature type="domain" description="PKD/Chitinase" evidence="5">
    <location>
        <begin position="1824"/>
        <end position="1891"/>
    </location>
</feature>
<evidence type="ECO:0000256" key="3">
    <source>
        <dbReference type="ARBA" id="ARBA00022729"/>
    </source>
</evidence>
<dbReference type="RefSeq" id="WP_379932773.1">
    <property type="nucleotide sequence ID" value="NZ_JBHTHY010000003.1"/>
</dbReference>
<feature type="signal peptide" evidence="4">
    <location>
        <begin position="1"/>
        <end position="27"/>
    </location>
</feature>
<sequence>MKTNYLHYTFFSAMLLFSFCIPNQLMGNEKYDTNSSSLSTSQTTSRLSFLTNSISFMSSAVHTDKVGFMAEADSFKSLDEDFGCYVEMPTLHLDGTCVQANSTPNSYGDEVEFMWLERRNDQFIPLTDWSTDTALDYCPDTPGYYRMCARTVGCTDIYESTEIHVPNVACGSLDGIYIYDQQNDQAVLGPITNGQHITTDELPDNYYLVAETNGHVGSVSIAVNNHQITENVSPFTYPSGGETGNNWNAGVGEYTIHAGAFRNNNAAGANCDTIDLSFEIIQNCEITVHAGDDIDTCSSDDITLTATTTNENTCEGGCVYPIIESDRCSGGNPSEIWMSNSGNNFFNTTIHSNFEILADGTAVYNSKVANGSDTLDVHITFTGRTTTPPTGSPKLGCDTNDTSDYVYWTTTTGTIVSQNHGTFQLSRMGEAFQLGIGGDVTRTGFGASGWFHVTGGDGFYTRGDVNIKLGECVPNSASNPVDYVWTTVDGNIIGDANQQSITVNQSGTYQVKAKDCADCEAIDEIIVTITDAPEVQANNLTESVTISQGESFPEVTFTNGEVISYSENDSDSLCEIELSSHENFNTKNLWFHSFPEQYNKNFLWKDGYVLVKEDGTAEIFGTITNVDLPDSGFHLHYYFEALKDFDTWIAGGGYQNTDNDASERLYARVDFNKPNSIVGFGAFSDSDLRLISNGNVAHMDYGPRDVYGGFGVGFWIDYEGTVNGMPAGNSMSTSGANHNDMYSAIGDCVELPDATCSDLIVRHWVVEDACGVRTTYVQAVTVNNDVEANAGDDVTISSGASTTLTATGGGTYVWSTGETTPSITVTPNETTTYSVMVTSDNGECTDADAVIVSVDCSLEVNLGEDVSFCSETETILTASINNTTNTPRIISSYNVTDADTSQGICANVHGNEQGVILQKGNPNFPVTGNYNAWKVHNELILNEYDNDTANITGTVIDEQGKIGTVDMLLFDKQNNGKSWSADCYLDNLVGPQLFYQSFYGTITVDGVSYTVEPKVSKHHFVFAEGASLESGQFGFGAWTSGTFGNGGEWFGNLEPREFTNCDEVTYLWSTGETTESITVSPESTTTYTVTVQNCDNCEATDEVVIELGPALTVNAGEDVEVCQEETVELSALVENAKECAGGCEYPIIEEDRCAGGDPAEIWMMNDAQNMFNTTIHSSFKVFDDGTATYVSRVSNGTDILDINILFTGRTTIAPVGSPKLGCDTGDTSGFVYYTNTSGTVISQNHGTFEVSRMGEAFQLGIGGDVARTGFGASGWFYLNGGDGFYDHGDVNIKLGECVTFAPNNAVDYVWTTEDGNIVGDADQESITVDQSGTYKIVAKDCKNCEAEDEVTVTITNPQAGEMTADADMVCLENNTVTISATSNGNQNIPADYVQAYVLTAGDDLVIQDLNTSPQFEVSQAGKYTIHSFVYPTSFDPLSVVNVGTTTGGDVNALLVQGGGSLCASLDVAGAMIRVNDKLVLGDFVWLDENQNGLQDTGEIGVNGITATLFQNDGTEIESTTTTNNAITGAPGAYKFEVCPNSGEYYIVFTGIPNGFEITSQNAGNDELDSDSNENGRTDSFTVLDESILTIDAGIFSPCVISPEITAIDSICDGEEVLLTASGGDSFQWKENGVAIEGATTATLSVSPSSTTTYSVVVTDTAQFDCSGEVSKEIIVYELPTADAGEDVAICIGDEVTLTATGGDSYLWSSGETSATITVSPQATHEYSVSVTSAQGCEAIDTVIVTVNELPTADAGEDVAICIGDEVTLMATGGDSYLWSTGETSATITVSPQATQEYSVTVTSAQGCEAIDTVIVTVNELPTADAGEDVAICIGDEVTLTATGGDSYLWSTGETSATITVSPQATHEYSVSVTSAQGCEDTDTVIVTVNELPTADAGEDVAICIGDEVTLTATGGDSYLWSTGETSATITVSPQATQEYSVTVTSAQGCEDTDTVIVTVNELPTADAGEDVAICIGDEVTLTATGGDSYLWSTGETTATIEVSPEITTEYGVIVTSAAGCEATDEVIVTVNQKVTIGDFVFEDKDNDGIQDGEDFGINGITVKLFQCDPFYGNAHGDLVDTCITSNNPITGEAGYYNFDVCIDSGSYYMIFEDIPTGYKFTTQEMAAVDLDSDVNRDGVTACFDVTDTDNTTIDAGLVAETCGMGIGSKVLPRDPGGVYTARNSDTACIGDDFYLWLFLDEENLGNFSGYQGDDLQGWSFTYEFPNGKVFTQANAADQSYRTQEYTLTEEDFGTYKISWTSPDGCHGLTYFDLTKAPECLPSGQRPTFTPMIAMVYPVPALASTDLSIVINTANKSLDSNTNTDIVAYGLQAFLPIEKETVTTVLFDTNGKNVGPTRTYEVDKGRTLVTYPLGNLATGSYILLVSGKDWTDSKQIIVE</sequence>
<dbReference type="InterPro" id="IPR051417">
    <property type="entry name" value="SDr/BOS_complex"/>
</dbReference>
<dbReference type="EMBL" id="JBHTHY010000003">
    <property type="protein sequence ID" value="MFD0796836.1"/>
    <property type="molecule type" value="Genomic_DNA"/>
</dbReference>
<accession>A0ABW3B1U8</accession>
<organism evidence="6 7">
    <name type="scientific">Maribacter chungangensis</name>
    <dbReference type="NCBI Taxonomy" id="1069117"/>
    <lineage>
        <taxon>Bacteria</taxon>
        <taxon>Pseudomonadati</taxon>
        <taxon>Bacteroidota</taxon>
        <taxon>Flavobacteriia</taxon>
        <taxon>Flavobacteriales</taxon>
        <taxon>Flavobacteriaceae</taxon>
        <taxon>Maribacter</taxon>
    </lineage>
</organism>
<feature type="chain" id="PRO_5046518599" evidence="4">
    <location>
        <begin position="28"/>
        <end position="2398"/>
    </location>
</feature>
<feature type="domain" description="PKD/Chitinase" evidence="5">
    <location>
        <begin position="1601"/>
        <end position="1678"/>
    </location>
</feature>
<reference evidence="7" key="1">
    <citation type="journal article" date="2019" name="Int. J. Syst. Evol. Microbiol.">
        <title>The Global Catalogue of Microorganisms (GCM) 10K type strain sequencing project: providing services to taxonomists for standard genome sequencing and annotation.</title>
        <authorList>
            <consortium name="The Broad Institute Genomics Platform"/>
            <consortium name="The Broad Institute Genome Sequencing Center for Infectious Disease"/>
            <person name="Wu L."/>
            <person name="Ma J."/>
        </authorList>
    </citation>
    <scope>NUCLEOTIDE SEQUENCE [LARGE SCALE GENOMIC DNA]</scope>
    <source>
        <strain evidence="7">CCUG 61948</strain>
    </source>
</reference>